<dbReference type="AlphaFoldDB" id="A0A5H2XW21"/>
<protein>
    <recommendedName>
        <fullName evidence="2">Transposable element protein</fullName>
    </recommendedName>
</protein>
<accession>A0A5H2XW21</accession>
<name>A0A5H2XW21_PRUDU</name>
<gene>
    <name evidence="1" type="ORF">Prudu_329S000600</name>
</gene>
<proteinExistence type="predicted"/>
<organism evidence="1">
    <name type="scientific">Prunus dulcis</name>
    <name type="common">Almond</name>
    <name type="synonym">Amygdalus dulcis</name>
    <dbReference type="NCBI Taxonomy" id="3755"/>
    <lineage>
        <taxon>Eukaryota</taxon>
        <taxon>Viridiplantae</taxon>
        <taxon>Streptophyta</taxon>
        <taxon>Embryophyta</taxon>
        <taxon>Tracheophyta</taxon>
        <taxon>Spermatophyta</taxon>
        <taxon>Magnoliopsida</taxon>
        <taxon>eudicotyledons</taxon>
        <taxon>Gunneridae</taxon>
        <taxon>Pentapetalae</taxon>
        <taxon>rosids</taxon>
        <taxon>fabids</taxon>
        <taxon>Rosales</taxon>
        <taxon>Rosaceae</taxon>
        <taxon>Amygdaloideae</taxon>
        <taxon>Amygdaleae</taxon>
        <taxon>Prunus</taxon>
    </lineage>
</organism>
<reference evidence="1" key="1">
    <citation type="journal article" date="2019" name="Science">
        <title>Mutation of a bHLH transcription factor allowed almond domestication.</title>
        <authorList>
            <person name="Sanchez-Perez R."/>
            <person name="Pavan S."/>
            <person name="Mazzeo R."/>
            <person name="Moldovan C."/>
            <person name="Aiese Cigliano R."/>
            <person name="Del Cueto J."/>
            <person name="Ricciardi F."/>
            <person name="Lotti C."/>
            <person name="Ricciardi L."/>
            <person name="Dicenta F."/>
            <person name="Lopez-Marques R.L."/>
            <person name="Lindberg Moller B."/>
        </authorList>
    </citation>
    <scope>NUCLEOTIDE SEQUENCE</scope>
</reference>
<sequence length="101" mass="11790">MIIDDIFAFSVAAEIIKDDDIEPCSIDECTQRQDWPKWKDAIHAELNSLEKRSVFGPIVPTPPNVNPVGYKWVFTKKRNEKNEISRYKATRCARFFTKAWN</sequence>
<dbReference type="EMBL" id="AP020666">
    <property type="protein sequence ID" value="BBN68201.1"/>
    <property type="molecule type" value="Genomic_DNA"/>
</dbReference>
<evidence type="ECO:0000313" key="1">
    <source>
        <dbReference type="EMBL" id="BBN68201.1"/>
    </source>
</evidence>
<evidence type="ECO:0008006" key="2">
    <source>
        <dbReference type="Google" id="ProtNLM"/>
    </source>
</evidence>